<dbReference type="SUPFAM" id="SSF46894">
    <property type="entry name" value="C-terminal effector domain of the bipartite response regulators"/>
    <property type="match status" value="1"/>
</dbReference>
<dbReference type="Pfam" id="PF00486">
    <property type="entry name" value="Trans_reg_C"/>
    <property type="match status" value="1"/>
</dbReference>
<evidence type="ECO:0000259" key="6">
    <source>
        <dbReference type="PROSITE" id="PS51755"/>
    </source>
</evidence>
<dbReference type="InterPro" id="IPR001867">
    <property type="entry name" value="OmpR/PhoB-type_DNA-bd"/>
</dbReference>
<dbReference type="GO" id="GO:0006355">
    <property type="term" value="P:regulation of DNA-templated transcription"/>
    <property type="evidence" value="ECO:0007669"/>
    <property type="project" value="InterPro"/>
</dbReference>
<dbReference type="PROSITE" id="PS51755">
    <property type="entry name" value="OMPR_PHOB"/>
    <property type="match status" value="1"/>
</dbReference>
<dbReference type="SUPFAM" id="SSF48452">
    <property type="entry name" value="TPR-like"/>
    <property type="match status" value="1"/>
</dbReference>
<reference evidence="7 8" key="1">
    <citation type="submission" date="2018-06" db="EMBL/GenBank/DDBJ databases">
        <title>Genomic Encyclopedia of Type Strains, Phase III (KMG-III): the genomes of soil and plant-associated and newly described type strains.</title>
        <authorList>
            <person name="Whitman W."/>
        </authorList>
    </citation>
    <scope>NUCLEOTIDE SEQUENCE [LARGE SCALE GENOMIC DNA]</scope>
    <source>
        <strain evidence="7 8">CGMCC 4.7090</strain>
    </source>
</reference>
<dbReference type="Gene3D" id="1.10.10.10">
    <property type="entry name" value="Winged helix-like DNA-binding domain superfamily/Winged helix DNA-binding domain"/>
    <property type="match status" value="1"/>
</dbReference>
<evidence type="ECO:0000256" key="4">
    <source>
        <dbReference type="ARBA" id="ARBA00023163"/>
    </source>
</evidence>
<dbReference type="RefSeq" id="WP_111646832.1">
    <property type="nucleotide sequence ID" value="NZ_JACHWI010000001.1"/>
</dbReference>
<dbReference type="GO" id="GO:0000160">
    <property type="term" value="P:phosphorelay signal transduction system"/>
    <property type="evidence" value="ECO:0007669"/>
    <property type="project" value="InterPro"/>
</dbReference>
<dbReference type="SMART" id="SM00862">
    <property type="entry name" value="Trans_reg_C"/>
    <property type="match status" value="1"/>
</dbReference>
<comment type="caution">
    <text evidence="7">The sequence shown here is derived from an EMBL/GenBank/DDBJ whole genome shotgun (WGS) entry which is preliminary data.</text>
</comment>
<keyword evidence="3 5" id="KW-0238">DNA-binding</keyword>
<evidence type="ECO:0000313" key="8">
    <source>
        <dbReference type="Proteomes" id="UP000249341"/>
    </source>
</evidence>
<dbReference type="InterPro" id="IPR016032">
    <property type="entry name" value="Sig_transdc_resp-reg_C-effctor"/>
</dbReference>
<name>A0A327ZK29_9ACTN</name>
<accession>A0A327ZK29</accession>
<feature type="DNA-binding region" description="OmpR/PhoB-type" evidence="5">
    <location>
        <begin position="1"/>
        <end position="102"/>
    </location>
</feature>
<dbReference type="PANTHER" id="PTHR35807">
    <property type="entry name" value="TRANSCRIPTIONAL REGULATOR REDD-RELATED"/>
    <property type="match status" value="1"/>
</dbReference>
<dbReference type="Pfam" id="PF03704">
    <property type="entry name" value="BTAD"/>
    <property type="match status" value="1"/>
</dbReference>
<dbReference type="OrthoDB" id="4336084at2"/>
<dbReference type="Proteomes" id="UP000249341">
    <property type="component" value="Unassembled WGS sequence"/>
</dbReference>
<dbReference type="AlphaFoldDB" id="A0A327ZK29"/>
<feature type="domain" description="OmpR/PhoB-type" evidence="6">
    <location>
        <begin position="1"/>
        <end position="102"/>
    </location>
</feature>
<evidence type="ECO:0000256" key="5">
    <source>
        <dbReference type="PROSITE-ProRule" id="PRU01091"/>
    </source>
</evidence>
<dbReference type="PANTHER" id="PTHR35807:SF1">
    <property type="entry name" value="TRANSCRIPTIONAL REGULATOR REDD"/>
    <property type="match status" value="1"/>
</dbReference>
<dbReference type="GO" id="GO:0003677">
    <property type="term" value="F:DNA binding"/>
    <property type="evidence" value="ECO:0007669"/>
    <property type="project" value="UniProtKB-UniRule"/>
</dbReference>
<dbReference type="SMART" id="SM01043">
    <property type="entry name" value="BTAD"/>
    <property type="match status" value="1"/>
</dbReference>
<protein>
    <submittedName>
        <fullName evidence="7">DNA-binding SARP family transcriptional activator</fullName>
    </submittedName>
</protein>
<keyword evidence="2" id="KW-0805">Transcription regulation</keyword>
<dbReference type="InterPro" id="IPR051677">
    <property type="entry name" value="AfsR-DnrI-RedD_regulator"/>
</dbReference>
<dbReference type="InterPro" id="IPR005158">
    <property type="entry name" value="BTAD"/>
</dbReference>
<evidence type="ECO:0000256" key="2">
    <source>
        <dbReference type="ARBA" id="ARBA00023015"/>
    </source>
</evidence>
<dbReference type="CDD" id="cd15831">
    <property type="entry name" value="BTAD"/>
    <property type="match status" value="1"/>
</dbReference>
<comment type="similarity">
    <text evidence="1">Belongs to the AfsR/DnrI/RedD regulatory family.</text>
</comment>
<dbReference type="Gene3D" id="1.25.40.10">
    <property type="entry name" value="Tetratricopeptide repeat domain"/>
    <property type="match status" value="1"/>
</dbReference>
<keyword evidence="8" id="KW-1185">Reference proteome</keyword>
<evidence type="ECO:0000313" key="7">
    <source>
        <dbReference type="EMBL" id="RAK43013.1"/>
    </source>
</evidence>
<evidence type="ECO:0000256" key="3">
    <source>
        <dbReference type="ARBA" id="ARBA00023125"/>
    </source>
</evidence>
<dbReference type="InterPro" id="IPR036388">
    <property type="entry name" value="WH-like_DNA-bd_sf"/>
</dbReference>
<organism evidence="7 8">
    <name type="scientific">Actinoplanes lutulentus</name>
    <dbReference type="NCBI Taxonomy" id="1287878"/>
    <lineage>
        <taxon>Bacteria</taxon>
        <taxon>Bacillati</taxon>
        <taxon>Actinomycetota</taxon>
        <taxon>Actinomycetes</taxon>
        <taxon>Micromonosporales</taxon>
        <taxon>Micromonosporaceae</taxon>
        <taxon>Actinoplanes</taxon>
    </lineage>
</organism>
<evidence type="ECO:0000256" key="1">
    <source>
        <dbReference type="ARBA" id="ARBA00005820"/>
    </source>
</evidence>
<sequence>MLRHNVRFTVLGPVRAWRDDREIDLGTPQSRTLLALLLAHGGQVVSLARIVDALWGAEPPRTAINAIHRNVGLLRRQIEPGLALRETGSWLIRSAGGYRIDAGPDSLDLLEFRHLVQQARDAAYGSAELFREALRLWEGACAEGIDPQARGDAVFTRLDQELFAVTREAADVALAHGDAGILVSAVERATERAPFDEPLHARLIRLLTATGQTAQALAVHQRLRTRLADDLGLSPGREVAAAHNAVFHPATSARATGLFTDLPLFAARSHHVRPRVDGLLDLIRDAVTTRVLAGTPAGSAEENTTLRAAMQDVLDVLAEAVVAPYPHPADSPRRIRKPISR</sequence>
<keyword evidence="4" id="KW-0804">Transcription</keyword>
<proteinExistence type="inferred from homology"/>
<dbReference type="EMBL" id="QLMJ01000001">
    <property type="protein sequence ID" value="RAK43013.1"/>
    <property type="molecule type" value="Genomic_DNA"/>
</dbReference>
<dbReference type="InterPro" id="IPR011990">
    <property type="entry name" value="TPR-like_helical_dom_sf"/>
</dbReference>
<gene>
    <name evidence="7" type="ORF">B0I29_101143</name>
</gene>